<proteinExistence type="predicted"/>
<dbReference type="EMBL" id="FWXV01000008">
    <property type="protein sequence ID" value="SMD23003.1"/>
    <property type="molecule type" value="Genomic_DNA"/>
</dbReference>
<sequence>MPSISTLIAARIHVVSANVRDEVTVGLEFEWVATSGLIFHGSAVDSIVVTTTADATQKREELSTSIR</sequence>
<keyword evidence="2" id="KW-1185">Reference proteome</keyword>
<dbReference type="AlphaFoldDB" id="A0A1Y5Y2Q0"/>
<protein>
    <submittedName>
        <fullName evidence="1">Uncharacterized protein</fullName>
    </submittedName>
</protein>
<dbReference type="Proteomes" id="UP000192674">
    <property type="component" value="Unassembled WGS sequence"/>
</dbReference>
<reference evidence="1 2" key="1">
    <citation type="submission" date="2017-04" db="EMBL/GenBank/DDBJ databases">
        <authorList>
            <person name="Afonso C.L."/>
            <person name="Miller P.J."/>
            <person name="Scott M.A."/>
            <person name="Spackman E."/>
            <person name="Goraichik I."/>
            <person name="Dimitrov K.M."/>
            <person name="Suarez D.L."/>
            <person name="Swayne D.E."/>
        </authorList>
    </citation>
    <scope>NUCLEOTIDE SEQUENCE [LARGE SCALE GENOMIC DNA]</scope>
    <source>
        <strain evidence="1 2">DSM 43828</strain>
    </source>
</reference>
<name>A0A1Y5Y2Q0_KIBAR</name>
<evidence type="ECO:0000313" key="2">
    <source>
        <dbReference type="Proteomes" id="UP000192674"/>
    </source>
</evidence>
<evidence type="ECO:0000313" key="1">
    <source>
        <dbReference type="EMBL" id="SMD23003.1"/>
    </source>
</evidence>
<organism evidence="1 2">
    <name type="scientific">Kibdelosporangium aridum</name>
    <dbReference type="NCBI Taxonomy" id="2030"/>
    <lineage>
        <taxon>Bacteria</taxon>
        <taxon>Bacillati</taxon>
        <taxon>Actinomycetota</taxon>
        <taxon>Actinomycetes</taxon>
        <taxon>Pseudonocardiales</taxon>
        <taxon>Pseudonocardiaceae</taxon>
        <taxon>Kibdelosporangium</taxon>
    </lineage>
</organism>
<accession>A0A1Y5Y2Q0</accession>
<gene>
    <name evidence="1" type="ORF">SAMN05661093_07784</name>
</gene>